<dbReference type="EMBL" id="KZ293656">
    <property type="protein sequence ID" value="PBK93361.1"/>
    <property type="molecule type" value="Genomic_DNA"/>
</dbReference>
<sequence>MSRVTILRSAVSACIDALLQVRGHPNPSVLRQRGKRKNRRRNCNRSTKFLVSNQIPSTRKVVFFHIQWLVVGAGRRGNRKGRGIFFIRGQ</sequence>
<evidence type="ECO:0000256" key="1">
    <source>
        <dbReference type="SAM" id="MobiDB-lite"/>
    </source>
</evidence>
<organism evidence="2 3">
    <name type="scientific">Armillaria gallica</name>
    <name type="common">Bulbous honey fungus</name>
    <name type="synonym">Armillaria bulbosa</name>
    <dbReference type="NCBI Taxonomy" id="47427"/>
    <lineage>
        <taxon>Eukaryota</taxon>
        <taxon>Fungi</taxon>
        <taxon>Dikarya</taxon>
        <taxon>Basidiomycota</taxon>
        <taxon>Agaricomycotina</taxon>
        <taxon>Agaricomycetes</taxon>
        <taxon>Agaricomycetidae</taxon>
        <taxon>Agaricales</taxon>
        <taxon>Marasmiineae</taxon>
        <taxon>Physalacriaceae</taxon>
        <taxon>Armillaria</taxon>
    </lineage>
</organism>
<feature type="region of interest" description="Disordered" evidence="1">
    <location>
        <begin position="26"/>
        <end position="45"/>
    </location>
</feature>
<evidence type="ECO:0000313" key="2">
    <source>
        <dbReference type="EMBL" id="PBK93361.1"/>
    </source>
</evidence>
<name>A0A2H3DDR9_ARMGA</name>
<accession>A0A2H3DDR9</accession>
<protein>
    <submittedName>
        <fullName evidence="2">Uncharacterized protein</fullName>
    </submittedName>
</protein>
<feature type="compositionally biased region" description="Basic residues" evidence="1">
    <location>
        <begin position="32"/>
        <end position="43"/>
    </location>
</feature>
<reference evidence="3" key="1">
    <citation type="journal article" date="2017" name="Nat. Ecol. Evol.">
        <title>Genome expansion and lineage-specific genetic innovations in the forest pathogenic fungi Armillaria.</title>
        <authorList>
            <person name="Sipos G."/>
            <person name="Prasanna A.N."/>
            <person name="Walter M.C."/>
            <person name="O'Connor E."/>
            <person name="Balint B."/>
            <person name="Krizsan K."/>
            <person name="Kiss B."/>
            <person name="Hess J."/>
            <person name="Varga T."/>
            <person name="Slot J."/>
            <person name="Riley R."/>
            <person name="Boka B."/>
            <person name="Rigling D."/>
            <person name="Barry K."/>
            <person name="Lee J."/>
            <person name="Mihaltcheva S."/>
            <person name="LaButti K."/>
            <person name="Lipzen A."/>
            <person name="Waldron R."/>
            <person name="Moloney N.M."/>
            <person name="Sperisen C."/>
            <person name="Kredics L."/>
            <person name="Vagvoelgyi C."/>
            <person name="Patrignani A."/>
            <person name="Fitzpatrick D."/>
            <person name="Nagy I."/>
            <person name="Doyle S."/>
            <person name="Anderson J.B."/>
            <person name="Grigoriev I.V."/>
            <person name="Gueldener U."/>
            <person name="Muensterkoetter M."/>
            <person name="Nagy L.G."/>
        </authorList>
    </citation>
    <scope>NUCLEOTIDE SEQUENCE [LARGE SCALE GENOMIC DNA]</scope>
    <source>
        <strain evidence="3">Ar21-2</strain>
    </source>
</reference>
<dbReference type="Proteomes" id="UP000217790">
    <property type="component" value="Unassembled WGS sequence"/>
</dbReference>
<gene>
    <name evidence="2" type="ORF">ARMGADRAFT_122452</name>
</gene>
<evidence type="ECO:0000313" key="3">
    <source>
        <dbReference type="Proteomes" id="UP000217790"/>
    </source>
</evidence>
<dbReference type="AlphaFoldDB" id="A0A2H3DDR9"/>
<proteinExistence type="predicted"/>
<dbReference type="InParanoid" id="A0A2H3DDR9"/>
<keyword evidence="3" id="KW-1185">Reference proteome</keyword>